<dbReference type="GO" id="GO:0003677">
    <property type="term" value="F:DNA binding"/>
    <property type="evidence" value="ECO:0007669"/>
    <property type="project" value="UniProtKB-KW"/>
</dbReference>
<proteinExistence type="predicted"/>
<organism evidence="5 6">
    <name type="scientific">Pseudomarimonas arenosa</name>
    <dbReference type="NCBI Taxonomy" id="2774145"/>
    <lineage>
        <taxon>Bacteria</taxon>
        <taxon>Pseudomonadati</taxon>
        <taxon>Pseudomonadota</taxon>
        <taxon>Gammaproteobacteria</taxon>
        <taxon>Lysobacterales</taxon>
        <taxon>Lysobacteraceae</taxon>
        <taxon>Pseudomarimonas</taxon>
    </lineage>
</organism>
<evidence type="ECO:0000313" key="6">
    <source>
        <dbReference type="Proteomes" id="UP000613768"/>
    </source>
</evidence>
<keyword evidence="6" id="KW-1185">Reference proteome</keyword>
<evidence type="ECO:0000256" key="3">
    <source>
        <dbReference type="ARBA" id="ARBA00023163"/>
    </source>
</evidence>
<dbReference type="InterPro" id="IPR036388">
    <property type="entry name" value="WH-like_DNA-bd_sf"/>
</dbReference>
<dbReference type="GO" id="GO:0003700">
    <property type="term" value="F:DNA-binding transcription factor activity"/>
    <property type="evidence" value="ECO:0007669"/>
    <property type="project" value="InterPro"/>
</dbReference>
<dbReference type="InterPro" id="IPR036390">
    <property type="entry name" value="WH_DNA-bd_sf"/>
</dbReference>
<name>A0AAW3ZKL0_9GAMM</name>
<accession>A0AAW3ZKL0</accession>
<dbReference type="SUPFAM" id="SSF46785">
    <property type="entry name" value="Winged helix' DNA-binding domain"/>
    <property type="match status" value="1"/>
</dbReference>
<dbReference type="Proteomes" id="UP000613768">
    <property type="component" value="Unassembled WGS sequence"/>
</dbReference>
<comment type="caution">
    <text evidence="5">The sequence shown here is derived from an EMBL/GenBank/DDBJ whole genome shotgun (WGS) entry which is preliminary data.</text>
</comment>
<dbReference type="SMART" id="SM00345">
    <property type="entry name" value="HTH_GNTR"/>
    <property type="match status" value="1"/>
</dbReference>
<dbReference type="Pfam" id="PF00392">
    <property type="entry name" value="GntR"/>
    <property type="match status" value="1"/>
</dbReference>
<dbReference type="RefSeq" id="WP_192028572.1">
    <property type="nucleotide sequence ID" value="NZ_JACYTR010000007.1"/>
</dbReference>
<keyword evidence="2" id="KW-0238">DNA-binding</keyword>
<dbReference type="PANTHER" id="PTHR38445">
    <property type="entry name" value="HTH-TYPE TRANSCRIPTIONAL REPRESSOR YTRA"/>
    <property type="match status" value="1"/>
</dbReference>
<feature type="domain" description="HTH gntR-type" evidence="4">
    <location>
        <begin position="17"/>
        <end position="85"/>
    </location>
</feature>
<dbReference type="InterPro" id="IPR000524">
    <property type="entry name" value="Tscrpt_reg_HTH_GntR"/>
</dbReference>
<dbReference type="AlphaFoldDB" id="A0AAW3ZKL0"/>
<dbReference type="Gene3D" id="1.10.10.10">
    <property type="entry name" value="Winged helix-like DNA-binding domain superfamily/Winged helix DNA-binding domain"/>
    <property type="match status" value="1"/>
</dbReference>
<keyword evidence="3" id="KW-0804">Transcription</keyword>
<evidence type="ECO:0000256" key="1">
    <source>
        <dbReference type="ARBA" id="ARBA00023015"/>
    </source>
</evidence>
<reference evidence="5 6" key="1">
    <citation type="submission" date="2020-09" db="EMBL/GenBank/DDBJ databases">
        <title>Pseudoxanthomonas sp. CAU 1598 isolated from sand of Yaerae Beach.</title>
        <authorList>
            <person name="Kim W."/>
        </authorList>
    </citation>
    <scope>NUCLEOTIDE SEQUENCE [LARGE SCALE GENOMIC DNA]</scope>
    <source>
        <strain evidence="5 6">CAU 1598</strain>
    </source>
</reference>
<evidence type="ECO:0000256" key="2">
    <source>
        <dbReference type="ARBA" id="ARBA00023125"/>
    </source>
</evidence>
<evidence type="ECO:0000313" key="5">
    <source>
        <dbReference type="EMBL" id="MBD8525232.1"/>
    </source>
</evidence>
<gene>
    <name evidence="5" type="ORF">IFO71_05695</name>
</gene>
<dbReference type="CDD" id="cd07377">
    <property type="entry name" value="WHTH_GntR"/>
    <property type="match status" value="1"/>
</dbReference>
<dbReference type="EMBL" id="JACYTR010000007">
    <property type="protein sequence ID" value="MBD8525232.1"/>
    <property type="molecule type" value="Genomic_DNA"/>
</dbReference>
<keyword evidence="1" id="KW-0805">Transcription regulation</keyword>
<sequence length="136" mass="14708">MSRTVPLFLQLSAADPRPIVRQISDGIRRAIASGEFEVGAQLPSVRALAQQLAVNPNTVAKAYGELSQEGWLDARQGLGLFVAAPRQRLSSAERKRRLSQAVEGFVAEVVGLGYPLEDVLGQLEQALSPCLQRRSA</sequence>
<dbReference type="PANTHER" id="PTHR38445:SF9">
    <property type="entry name" value="HTH-TYPE TRANSCRIPTIONAL REPRESSOR YTRA"/>
    <property type="match status" value="1"/>
</dbReference>
<evidence type="ECO:0000259" key="4">
    <source>
        <dbReference type="PROSITE" id="PS50949"/>
    </source>
</evidence>
<protein>
    <submittedName>
        <fullName evidence="5">GntR family transcriptional regulator</fullName>
    </submittedName>
</protein>
<dbReference type="PROSITE" id="PS50949">
    <property type="entry name" value="HTH_GNTR"/>
    <property type="match status" value="1"/>
</dbReference>